<evidence type="ECO:0000313" key="8">
    <source>
        <dbReference type="Proteomes" id="UP000689195"/>
    </source>
</evidence>
<evidence type="ECO:0000256" key="2">
    <source>
        <dbReference type="ARBA" id="ARBA00022540"/>
    </source>
</evidence>
<evidence type="ECO:0000256" key="1">
    <source>
        <dbReference type="ARBA" id="ARBA00009860"/>
    </source>
</evidence>
<name>A0A8S1XMN1_9CILI</name>
<keyword evidence="6" id="KW-1133">Transmembrane helix</keyword>
<dbReference type="InterPro" id="IPR001040">
    <property type="entry name" value="TIF_eIF_4E"/>
</dbReference>
<dbReference type="AlphaFoldDB" id="A0A8S1XMN1"/>
<evidence type="ECO:0000313" key="7">
    <source>
        <dbReference type="EMBL" id="CAD8202425.1"/>
    </source>
</evidence>
<dbReference type="OrthoDB" id="283324at2759"/>
<dbReference type="GO" id="GO:0006417">
    <property type="term" value="P:regulation of translation"/>
    <property type="evidence" value="ECO:0007669"/>
    <property type="project" value="UniProtKB-KW"/>
</dbReference>
<evidence type="ECO:0000256" key="5">
    <source>
        <dbReference type="ARBA" id="ARBA00022917"/>
    </source>
</evidence>
<feature type="transmembrane region" description="Helical" evidence="6">
    <location>
        <begin position="12"/>
        <end position="28"/>
    </location>
</feature>
<keyword evidence="2" id="KW-0396">Initiation factor</keyword>
<dbReference type="Proteomes" id="UP000689195">
    <property type="component" value="Unassembled WGS sequence"/>
</dbReference>
<keyword evidence="5" id="KW-0648">Protein biosynthesis</keyword>
<accession>A0A8S1XMN1</accession>
<dbReference type="GO" id="GO:0016281">
    <property type="term" value="C:eukaryotic translation initiation factor 4F complex"/>
    <property type="evidence" value="ECO:0007669"/>
    <property type="project" value="TreeGrafter"/>
</dbReference>
<keyword evidence="6" id="KW-0472">Membrane</keyword>
<gene>
    <name evidence="7" type="ORF">PPENT_87.1.T1310031</name>
</gene>
<dbReference type="EMBL" id="CAJJDO010000131">
    <property type="protein sequence ID" value="CAD8202425.1"/>
    <property type="molecule type" value="Genomic_DNA"/>
</dbReference>
<proteinExistence type="inferred from homology"/>
<keyword evidence="3" id="KW-0810">Translation regulation</keyword>
<keyword evidence="8" id="KW-1185">Reference proteome</keyword>
<dbReference type="Pfam" id="PF01652">
    <property type="entry name" value="IF4E"/>
    <property type="match status" value="1"/>
</dbReference>
<dbReference type="GO" id="GO:0000340">
    <property type="term" value="F:RNA 7-methylguanosine cap binding"/>
    <property type="evidence" value="ECO:0007669"/>
    <property type="project" value="TreeGrafter"/>
</dbReference>
<sequence>MTEDANLSGERKLLLFSGVIIILIILMSDKFHKLSSKWTISEKYNASQNVDYKRTIVDICSFSTVEELGFLMKKTIYSKLSDILSEPQKCKIFKQFNDDNANAQIEAIQFFKNDIKPWWEDDNNKNGGEIQFDISTQYYAVYDSIYLDILLQIIGQATEELRHINGLRVLDKINAKQGNRIRIELWMDIDPKDQDESIGKLIEWIDSTLKKHKIDIDQTQFNKVSHKK</sequence>
<dbReference type="PANTHER" id="PTHR11960">
    <property type="entry name" value="EUKARYOTIC TRANSLATION INITIATION FACTOR 4E RELATED"/>
    <property type="match status" value="1"/>
</dbReference>
<comment type="similarity">
    <text evidence="1">Belongs to the eukaryotic initiation factor 4E family.</text>
</comment>
<protein>
    <submittedName>
        <fullName evidence="7">Uncharacterized protein</fullName>
    </submittedName>
</protein>
<dbReference type="PANTHER" id="PTHR11960:SF8">
    <property type="entry name" value="EUKARYOTIC TRANSLATION INITIATION FACTOR 4E1-RELATED"/>
    <property type="match status" value="1"/>
</dbReference>
<comment type="caution">
    <text evidence="7">The sequence shown here is derived from an EMBL/GenBank/DDBJ whole genome shotgun (WGS) entry which is preliminary data.</text>
</comment>
<evidence type="ECO:0000256" key="4">
    <source>
        <dbReference type="ARBA" id="ARBA00022884"/>
    </source>
</evidence>
<evidence type="ECO:0000256" key="6">
    <source>
        <dbReference type="SAM" id="Phobius"/>
    </source>
</evidence>
<evidence type="ECO:0000256" key="3">
    <source>
        <dbReference type="ARBA" id="ARBA00022845"/>
    </source>
</evidence>
<dbReference type="GO" id="GO:0003743">
    <property type="term" value="F:translation initiation factor activity"/>
    <property type="evidence" value="ECO:0007669"/>
    <property type="project" value="UniProtKB-KW"/>
</dbReference>
<keyword evidence="4" id="KW-0694">RNA-binding</keyword>
<reference evidence="7" key="1">
    <citation type="submission" date="2021-01" db="EMBL/GenBank/DDBJ databases">
        <authorList>
            <consortium name="Genoscope - CEA"/>
            <person name="William W."/>
        </authorList>
    </citation>
    <scope>NUCLEOTIDE SEQUENCE</scope>
</reference>
<keyword evidence="6" id="KW-0812">Transmembrane</keyword>
<organism evidence="7 8">
    <name type="scientific">Paramecium pentaurelia</name>
    <dbReference type="NCBI Taxonomy" id="43138"/>
    <lineage>
        <taxon>Eukaryota</taxon>
        <taxon>Sar</taxon>
        <taxon>Alveolata</taxon>
        <taxon>Ciliophora</taxon>
        <taxon>Intramacronucleata</taxon>
        <taxon>Oligohymenophorea</taxon>
        <taxon>Peniculida</taxon>
        <taxon>Parameciidae</taxon>
        <taxon>Paramecium</taxon>
    </lineage>
</organism>